<keyword evidence="3" id="KW-1185">Reference proteome</keyword>
<gene>
    <name evidence="2" type="ORF">NLJ89_g11524</name>
</gene>
<evidence type="ECO:0000313" key="3">
    <source>
        <dbReference type="Proteomes" id="UP001148786"/>
    </source>
</evidence>
<proteinExistence type="predicted"/>
<dbReference type="AlphaFoldDB" id="A0A9W8JS68"/>
<sequence>MPASIAERAAMRAAAENALAQVIQEVFEKYGGAFPENEERLAQGVDQYILDGSLYISSDLHKNGFPDHWTGRLFYPNGYYACGFHIFPLGTPNAPKTTIRDRKDDTNGSPWCRHGEAHAIHRSSDL</sequence>
<protein>
    <submittedName>
        <fullName evidence="2">Uncharacterized protein</fullName>
    </submittedName>
</protein>
<accession>A0A9W8JS68</accession>
<evidence type="ECO:0000313" key="2">
    <source>
        <dbReference type="EMBL" id="KAJ3489509.1"/>
    </source>
</evidence>
<dbReference type="EMBL" id="JANKHO010002716">
    <property type="protein sequence ID" value="KAJ3489509.1"/>
    <property type="molecule type" value="Genomic_DNA"/>
</dbReference>
<reference evidence="2" key="1">
    <citation type="submission" date="2022-07" db="EMBL/GenBank/DDBJ databases">
        <title>Genome Sequence of Agrocybe chaxingu.</title>
        <authorList>
            <person name="Buettner E."/>
        </authorList>
    </citation>
    <scope>NUCLEOTIDE SEQUENCE</scope>
    <source>
        <strain evidence="2">MP-N11</strain>
    </source>
</reference>
<name>A0A9W8JS68_9AGAR</name>
<feature type="region of interest" description="Disordered" evidence="1">
    <location>
        <begin position="95"/>
        <end position="126"/>
    </location>
</feature>
<dbReference type="OrthoDB" id="10620784at2759"/>
<evidence type="ECO:0000256" key="1">
    <source>
        <dbReference type="SAM" id="MobiDB-lite"/>
    </source>
</evidence>
<comment type="caution">
    <text evidence="2">The sequence shown here is derived from an EMBL/GenBank/DDBJ whole genome shotgun (WGS) entry which is preliminary data.</text>
</comment>
<dbReference type="Proteomes" id="UP001148786">
    <property type="component" value="Unassembled WGS sequence"/>
</dbReference>
<organism evidence="2 3">
    <name type="scientific">Agrocybe chaxingu</name>
    <dbReference type="NCBI Taxonomy" id="84603"/>
    <lineage>
        <taxon>Eukaryota</taxon>
        <taxon>Fungi</taxon>
        <taxon>Dikarya</taxon>
        <taxon>Basidiomycota</taxon>
        <taxon>Agaricomycotina</taxon>
        <taxon>Agaricomycetes</taxon>
        <taxon>Agaricomycetidae</taxon>
        <taxon>Agaricales</taxon>
        <taxon>Agaricineae</taxon>
        <taxon>Strophariaceae</taxon>
        <taxon>Agrocybe</taxon>
    </lineage>
</organism>
<feature type="compositionally biased region" description="Basic and acidic residues" evidence="1">
    <location>
        <begin position="113"/>
        <end position="126"/>
    </location>
</feature>